<proteinExistence type="predicted"/>
<evidence type="ECO:0000313" key="2">
    <source>
        <dbReference type="EMBL" id="HDS10035.1"/>
    </source>
</evidence>
<dbReference type="Gene3D" id="3.40.800.20">
    <property type="entry name" value="Histone deacetylase domain"/>
    <property type="match status" value="1"/>
</dbReference>
<name>A0A7C1E362_9CREN</name>
<dbReference type="GO" id="GO:0004407">
    <property type="term" value="F:histone deacetylase activity"/>
    <property type="evidence" value="ECO:0007669"/>
    <property type="project" value="TreeGrafter"/>
</dbReference>
<feature type="domain" description="Histone deacetylase" evidence="1">
    <location>
        <begin position="28"/>
        <end position="315"/>
    </location>
</feature>
<dbReference type="InterPro" id="IPR023696">
    <property type="entry name" value="Ureohydrolase_dom_sf"/>
</dbReference>
<organism evidence="2">
    <name type="scientific">Fervidicoccus fontis</name>
    <dbReference type="NCBI Taxonomy" id="683846"/>
    <lineage>
        <taxon>Archaea</taxon>
        <taxon>Thermoproteota</taxon>
        <taxon>Thermoprotei</taxon>
        <taxon>Fervidicoccales</taxon>
        <taxon>Fervidicoccaceae</taxon>
        <taxon>Fervidicoccus</taxon>
    </lineage>
</organism>
<protein>
    <submittedName>
        <fullName evidence="2">Histone deacetylase family protein</fullName>
    </submittedName>
</protein>
<sequence length="355" mass="39440">MNALFRGVCLMMIVFSDDFMKHEPPSYHPENPQRLELIIRGLRSNGLDYMLTGCECSADIRDAAVTVHSDSYVSYILRKLRDAPTWLDEDTYLSTGSEQAIKRALGCSVCFAERALNGEKITAFLLVRPPGHHAGINGAAMGSDSLGFCIFNNAAIVAKLLSQKGNVFMLDFDSHHGNGTHEIFYTDKKVIHLDIHQHPGTLYPGTGWPDQTGEGEARGTKLNIILPPGASDDIIEDVLSRMDLYLQRFSFDYIVVSAGFDAFLNDGLANLRLSEISYYNLGNYIRSIGKDKPIIVLLEGGYSVGLERGVPAFVKGLSGLSKSNEWLQTRSDDRAWVKYHSWREEYEGYILGLSG</sequence>
<dbReference type="CDD" id="cd10001">
    <property type="entry name" value="HDAC_classII_APAH"/>
    <property type="match status" value="1"/>
</dbReference>
<dbReference type="Pfam" id="PF00850">
    <property type="entry name" value="Hist_deacetyl"/>
    <property type="match status" value="1"/>
</dbReference>
<dbReference type="InterPro" id="IPR023801">
    <property type="entry name" value="His_deacetylse_dom"/>
</dbReference>
<dbReference type="PANTHER" id="PTHR10625:SF10">
    <property type="entry name" value="HISTONE DEACETYLASE HDAC1"/>
    <property type="match status" value="1"/>
</dbReference>
<evidence type="ECO:0000259" key="1">
    <source>
        <dbReference type="Pfam" id="PF00850"/>
    </source>
</evidence>
<gene>
    <name evidence="2" type="ORF">ENO04_00195</name>
</gene>
<dbReference type="PRINTS" id="PR01270">
    <property type="entry name" value="HDASUPER"/>
</dbReference>
<accession>A0A7C1E362</accession>
<reference evidence="2" key="1">
    <citation type="journal article" date="2020" name="mSystems">
        <title>Genome- and Community-Level Interaction Insights into Carbon Utilization and Element Cycling Functions of Hydrothermarchaeota in Hydrothermal Sediment.</title>
        <authorList>
            <person name="Zhou Z."/>
            <person name="Liu Y."/>
            <person name="Xu W."/>
            <person name="Pan J."/>
            <person name="Luo Z.H."/>
            <person name="Li M."/>
        </authorList>
    </citation>
    <scope>NUCLEOTIDE SEQUENCE [LARGE SCALE GENOMIC DNA]</scope>
    <source>
        <strain evidence="2">SpSt-123</strain>
    </source>
</reference>
<dbReference type="AlphaFoldDB" id="A0A7C1E362"/>
<dbReference type="SUPFAM" id="SSF52768">
    <property type="entry name" value="Arginase/deacetylase"/>
    <property type="match status" value="1"/>
</dbReference>
<dbReference type="PANTHER" id="PTHR10625">
    <property type="entry name" value="HISTONE DEACETYLASE HDAC1-RELATED"/>
    <property type="match status" value="1"/>
</dbReference>
<comment type="caution">
    <text evidence="2">The sequence shown here is derived from an EMBL/GenBank/DDBJ whole genome shotgun (WGS) entry which is preliminary data.</text>
</comment>
<dbReference type="InterPro" id="IPR037138">
    <property type="entry name" value="His_deacetylse_dom_sf"/>
</dbReference>
<dbReference type="GO" id="GO:0040029">
    <property type="term" value="P:epigenetic regulation of gene expression"/>
    <property type="evidence" value="ECO:0007669"/>
    <property type="project" value="TreeGrafter"/>
</dbReference>
<dbReference type="InterPro" id="IPR000286">
    <property type="entry name" value="HDACs"/>
</dbReference>
<dbReference type="EMBL" id="DSDY01000008">
    <property type="protein sequence ID" value="HDS10035.1"/>
    <property type="molecule type" value="Genomic_DNA"/>
</dbReference>